<organism evidence="3 4">
    <name type="scientific">Asparagus officinalis</name>
    <name type="common">Garden asparagus</name>
    <dbReference type="NCBI Taxonomy" id="4686"/>
    <lineage>
        <taxon>Eukaryota</taxon>
        <taxon>Viridiplantae</taxon>
        <taxon>Streptophyta</taxon>
        <taxon>Embryophyta</taxon>
        <taxon>Tracheophyta</taxon>
        <taxon>Spermatophyta</taxon>
        <taxon>Magnoliopsida</taxon>
        <taxon>Liliopsida</taxon>
        <taxon>Asparagales</taxon>
        <taxon>Asparagaceae</taxon>
        <taxon>Asparagoideae</taxon>
        <taxon>Asparagus</taxon>
    </lineage>
</organism>
<dbReference type="InterPro" id="IPR006569">
    <property type="entry name" value="CID_dom"/>
</dbReference>
<dbReference type="PANTHER" id="PTHR12460:SF27">
    <property type="entry name" value="ENTH_VHS FAMILY PROTEIN"/>
    <property type="match status" value="1"/>
</dbReference>
<dbReference type="AlphaFoldDB" id="A0A5P1F2S9"/>
<dbReference type="PANTHER" id="PTHR12460">
    <property type="entry name" value="CYCLIN-DEPENDENT KINASE INHIBITOR-RELATED PROTEIN"/>
    <property type="match status" value="1"/>
</dbReference>
<keyword evidence="1" id="KW-0507">mRNA processing</keyword>
<keyword evidence="4" id="KW-1185">Reference proteome</keyword>
<feature type="domain" description="CID" evidence="2">
    <location>
        <begin position="1"/>
        <end position="124"/>
    </location>
</feature>
<dbReference type="Gramene" id="ONK71099">
    <property type="protein sequence ID" value="ONK71099"/>
    <property type="gene ID" value="A4U43_C04F4710"/>
</dbReference>
<dbReference type="GO" id="GO:0000993">
    <property type="term" value="F:RNA polymerase II complex binding"/>
    <property type="evidence" value="ECO:0007669"/>
    <property type="project" value="TreeGrafter"/>
</dbReference>
<dbReference type="SMART" id="SM00582">
    <property type="entry name" value="RPR"/>
    <property type="match status" value="1"/>
</dbReference>
<evidence type="ECO:0000256" key="1">
    <source>
        <dbReference type="ARBA" id="ARBA00022664"/>
    </source>
</evidence>
<evidence type="ECO:0000259" key="2">
    <source>
        <dbReference type="PROSITE" id="PS51391"/>
    </source>
</evidence>
<name>A0A5P1F2S9_ASPOF</name>
<dbReference type="EMBL" id="CM007384">
    <property type="protein sequence ID" value="ONK71099.1"/>
    <property type="molecule type" value="Genomic_DNA"/>
</dbReference>
<proteinExistence type="predicted"/>
<dbReference type="InterPro" id="IPR008942">
    <property type="entry name" value="ENTH_VHS"/>
</dbReference>
<evidence type="ECO:0000313" key="4">
    <source>
        <dbReference type="Proteomes" id="UP000243459"/>
    </source>
</evidence>
<dbReference type="PROSITE" id="PS51391">
    <property type="entry name" value="CID"/>
    <property type="match status" value="1"/>
</dbReference>
<dbReference type="Proteomes" id="UP000243459">
    <property type="component" value="Chromosome 4"/>
</dbReference>
<sequence length="124" mass="14210">MDVMYKVGDRKVVRLMVMLLANLTQLDSGTRSLLQNAEQVVQTWDKQFHSAQKEQKVPLLYLANDILQNSKRTGSEFVGEFWKVLPAAVKVVMENGDDHGKNVVSRLVRIFTFLITEESCYKYA</sequence>
<reference evidence="4" key="1">
    <citation type="journal article" date="2017" name="Nat. Commun.">
        <title>The asparagus genome sheds light on the origin and evolution of a young Y chromosome.</title>
        <authorList>
            <person name="Harkess A."/>
            <person name="Zhou J."/>
            <person name="Xu C."/>
            <person name="Bowers J.E."/>
            <person name="Van der Hulst R."/>
            <person name="Ayyampalayam S."/>
            <person name="Mercati F."/>
            <person name="Riccardi P."/>
            <person name="McKain M.R."/>
            <person name="Kakrana A."/>
            <person name="Tang H."/>
            <person name="Ray J."/>
            <person name="Groenendijk J."/>
            <person name="Arikit S."/>
            <person name="Mathioni S.M."/>
            <person name="Nakano M."/>
            <person name="Shan H."/>
            <person name="Telgmann-Rauber A."/>
            <person name="Kanno A."/>
            <person name="Yue Z."/>
            <person name="Chen H."/>
            <person name="Li W."/>
            <person name="Chen Y."/>
            <person name="Xu X."/>
            <person name="Zhang Y."/>
            <person name="Luo S."/>
            <person name="Chen H."/>
            <person name="Gao J."/>
            <person name="Mao Z."/>
            <person name="Pires J.C."/>
            <person name="Luo M."/>
            <person name="Kudrna D."/>
            <person name="Wing R.A."/>
            <person name="Meyers B.C."/>
            <person name="Yi K."/>
            <person name="Kong H."/>
            <person name="Lavrijsen P."/>
            <person name="Sunseri F."/>
            <person name="Falavigna A."/>
            <person name="Ye Y."/>
            <person name="Leebens-Mack J.H."/>
            <person name="Chen G."/>
        </authorList>
    </citation>
    <scope>NUCLEOTIDE SEQUENCE [LARGE SCALE GENOMIC DNA]</scope>
    <source>
        <strain evidence="4">cv. DH0086</strain>
    </source>
</reference>
<dbReference type="Gene3D" id="1.25.40.90">
    <property type="match status" value="1"/>
</dbReference>
<dbReference type="GO" id="GO:0005634">
    <property type="term" value="C:nucleus"/>
    <property type="evidence" value="ECO:0007669"/>
    <property type="project" value="UniProtKB-ARBA"/>
</dbReference>
<accession>A0A5P1F2S9</accession>
<dbReference type="GO" id="GO:0031124">
    <property type="term" value="P:mRNA 3'-end processing"/>
    <property type="evidence" value="ECO:0007669"/>
    <property type="project" value="TreeGrafter"/>
</dbReference>
<gene>
    <name evidence="3" type="ORF">A4U43_C04F4710</name>
</gene>
<dbReference type="Pfam" id="PF04818">
    <property type="entry name" value="CID"/>
    <property type="match status" value="1"/>
</dbReference>
<dbReference type="SUPFAM" id="SSF48464">
    <property type="entry name" value="ENTH/VHS domain"/>
    <property type="match status" value="1"/>
</dbReference>
<evidence type="ECO:0000313" key="3">
    <source>
        <dbReference type="EMBL" id="ONK71099.1"/>
    </source>
</evidence>
<protein>
    <recommendedName>
        <fullName evidence="2">CID domain-containing protein</fullName>
    </recommendedName>
</protein>